<organism evidence="3 4">
    <name type="scientific">Fermentimonas caenicola</name>
    <dbReference type="NCBI Taxonomy" id="1562970"/>
    <lineage>
        <taxon>Bacteria</taxon>
        <taxon>Pseudomonadati</taxon>
        <taxon>Bacteroidota</taxon>
        <taxon>Bacteroidia</taxon>
        <taxon>Bacteroidales</taxon>
        <taxon>Dysgonomonadaceae</taxon>
        <taxon>Fermentimonas</taxon>
    </lineage>
</organism>
<dbReference type="OrthoDB" id="288613at2"/>
<keyword evidence="1" id="KW-0472">Membrane</keyword>
<keyword evidence="1" id="KW-0812">Transmembrane</keyword>
<keyword evidence="4" id="KW-1185">Reference proteome</keyword>
<feature type="domain" description="DUF4126" evidence="2">
    <location>
        <begin position="7"/>
        <end position="179"/>
    </location>
</feature>
<sequence length="191" mass="20163">METVSAIALGIGLSASAGFRVFIPLLIAGIASHFGVLPLGESFEWMGSTPALICFGAAAVLEVLAYYIPFIDNLIDTIATPLSIVAGTLLMTSVFPAENEWMKWILGFIVGGGAAATIQSGSTITRLFSSKFTAGAGNPVVSTTEGVAATGFSILSLIIPIIVAILIVILIVFILRILYKKLIKRKKQYVQ</sequence>
<gene>
    <name evidence="3" type="ORF">ING2E5B_1151</name>
</gene>
<name>A0A098C0G1_9BACT</name>
<dbReference type="Proteomes" id="UP000032417">
    <property type="component" value="Chromosome 1"/>
</dbReference>
<dbReference type="Pfam" id="PF13548">
    <property type="entry name" value="DUF4126"/>
    <property type="match status" value="1"/>
</dbReference>
<dbReference type="HOGENOM" id="CLU_086377_1_1_10"/>
<evidence type="ECO:0000259" key="2">
    <source>
        <dbReference type="Pfam" id="PF13548"/>
    </source>
</evidence>
<keyword evidence="1" id="KW-1133">Transmembrane helix</keyword>
<dbReference type="KEGG" id="pbt:ING2E5B_1151"/>
<dbReference type="EMBL" id="LN515532">
    <property type="protein sequence ID" value="CEA15903.1"/>
    <property type="molecule type" value="Genomic_DNA"/>
</dbReference>
<reference evidence="3 4" key="1">
    <citation type="submission" date="2014-08" db="EMBL/GenBank/DDBJ databases">
        <authorList>
            <person name="Wibberg D."/>
        </authorList>
    </citation>
    <scope>NUCLEOTIDE SEQUENCE [LARGE SCALE GENOMIC DNA]</scope>
    <source>
        <strain evidence="4">ING2-E5B</strain>
    </source>
</reference>
<evidence type="ECO:0000313" key="3">
    <source>
        <dbReference type="EMBL" id="CEA15903.1"/>
    </source>
</evidence>
<feature type="transmembrane region" description="Helical" evidence="1">
    <location>
        <begin position="74"/>
        <end position="97"/>
    </location>
</feature>
<dbReference type="InterPro" id="IPR025196">
    <property type="entry name" value="DUF4126"/>
</dbReference>
<feature type="transmembrane region" description="Helical" evidence="1">
    <location>
        <begin position="6"/>
        <end position="37"/>
    </location>
</feature>
<protein>
    <recommendedName>
        <fullName evidence="2">DUF4126 domain-containing protein</fullName>
    </recommendedName>
</protein>
<dbReference type="PATRIC" id="fig|1562970.3.peg.1139"/>
<feature type="transmembrane region" description="Helical" evidence="1">
    <location>
        <begin position="49"/>
        <end position="68"/>
    </location>
</feature>
<dbReference type="AlphaFoldDB" id="A0A098C0G1"/>
<evidence type="ECO:0000256" key="1">
    <source>
        <dbReference type="SAM" id="Phobius"/>
    </source>
</evidence>
<dbReference type="STRING" id="1562970.ING2E5B_1151"/>
<feature type="transmembrane region" description="Helical" evidence="1">
    <location>
        <begin position="148"/>
        <end position="179"/>
    </location>
</feature>
<accession>A0A098C0G1</accession>
<proteinExistence type="predicted"/>
<evidence type="ECO:0000313" key="4">
    <source>
        <dbReference type="Proteomes" id="UP000032417"/>
    </source>
</evidence>